<proteinExistence type="predicted"/>
<accession>A0AAI8R7G6</accession>
<dbReference type="EMBL" id="AP019810">
    <property type="protein sequence ID" value="BBM13697.1"/>
    <property type="molecule type" value="Genomic_DNA"/>
</dbReference>
<dbReference type="AlphaFoldDB" id="A0AAI8R7G6"/>
<evidence type="ECO:0000313" key="1">
    <source>
        <dbReference type="EMBL" id="BBM13697.1"/>
    </source>
</evidence>
<dbReference type="Proteomes" id="UP000509460">
    <property type="component" value="Chromosome"/>
</dbReference>
<protein>
    <submittedName>
        <fullName evidence="1">Uncharacterized protein</fullName>
    </submittedName>
</protein>
<organism evidence="1 2">
    <name type="scientific">Enterococcus mundtii</name>
    <dbReference type="NCBI Taxonomy" id="53346"/>
    <lineage>
        <taxon>Bacteria</taxon>
        <taxon>Bacillati</taxon>
        <taxon>Bacillota</taxon>
        <taxon>Bacilli</taxon>
        <taxon>Lactobacillales</taxon>
        <taxon>Enterococcaceae</taxon>
        <taxon>Enterococcus</taxon>
    </lineage>
</organism>
<gene>
    <name evidence="1" type="ORF">EM151A_0456</name>
</gene>
<dbReference type="RefSeq" id="WP_010735074.1">
    <property type="nucleotide sequence ID" value="NZ_AP019810.1"/>
</dbReference>
<reference evidence="1 2" key="1">
    <citation type="submission" date="2019-07" db="EMBL/GenBank/DDBJ databases">
        <title>antibiotic susceptibility of plant-derived lactic acid bacteria.</title>
        <authorList>
            <person name="Sugiyama M."/>
            <person name="Noda M."/>
        </authorList>
    </citation>
    <scope>NUCLEOTIDE SEQUENCE [LARGE SCALE GENOMIC DNA]</scope>
    <source>
        <strain evidence="1 2">15-1A</strain>
    </source>
</reference>
<name>A0AAI8R7G6_ENTMU</name>
<evidence type="ECO:0000313" key="2">
    <source>
        <dbReference type="Proteomes" id="UP000509460"/>
    </source>
</evidence>
<sequence length="58" mass="6663">MTLDVNKEELTIMGVKFDSFRLFKSVWYAISTNMIEGCIPKVKEVIRLREEAIVLGIS</sequence>